<feature type="chain" id="PRO_5045666591" description="Secreted protein" evidence="2">
    <location>
        <begin position="31"/>
        <end position="379"/>
    </location>
</feature>
<protein>
    <recommendedName>
        <fullName evidence="5">Secreted protein</fullName>
    </recommendedName>
</protein>
<dbReference type="InterPro" id="IPR011044">
    <property type="entry name" value="Quino_amine_DH_bsu"/>
</dbReference>
<dbReference type="SUPFAM" id="SSF50969">
    <property type="entry name" value="YVTN repeat-like/Quinoprotein amine dehydrogenase"/>
    <property type="match status" value="1"/>
</dbReference>
<evidence type="ECO:0000256" key="1">
    <source>
        <dbReference type="SAM" id="MobiDB-lite"/>
    </source>
</evidence>
<sequence>MNTTTHLRALALTATAAVALSACGNSTSSAGSSKTSTPSSTTATAPVGSNEKEAATVNPRVLLSHDQGLTLLDAETGKTLKETKKPGFLRLSNAGDGRHVMVSDADFLRVFDMGISSQPHGDHTHNYTYEPGLAERTFAAPKAGHVVPHAGKVSLFSDGAGTIQTLDADQVGSKTVEPHTAKTKAPHHGVAIALPDGTMVHTEGTKDARKSIVATKNGKEIARTDDCEGVHGEAAPHSEGDDVAVFGCESGPVVYRDGDFHKVKVSGYVRNGNLAGSHESPIVLGDHKTKKIDDENAEAEHPTKVALIDSRNDSLTTVELGSSYWFRSLARGPELVVIDLESGKVAKRISLANTPVEMAVVDGVAEAPAHKEAHEGHAH</sequence>
<evidence type="ECO:0008006" key="5">
    <source>
        <dbReference type="Google" id="ProtNLM"/>
    </source>
</evidence>
<evidence type="ECO:0000256" key="2">
    <source>
        <dbReference type="SAM" id="SignalP"/>
    </source>
</evidence>
<keyword evidence="4" id="KW-1185">Reference proteome</keyword>
<dbReference type="RefSeq" id="WP_346031059.1">
    <property type="nucleotide sequence ID" value="NZ_BAAANV010000069.1"/>
</dbReference>
<gene>
    <name evidence="3" type="ORF">GCM10009762_29150</name>
</gene>
<feature type="compositionally biased region" description="Low complexity" evidence="1">
    <location>
        <begin position="25"/>
        <end position="49"/>
    </location>
</feature>
<feature type="region of interest" description="Disordered" evidence="1">
    <location>
        <begin position="25"/>
        <end position="53"/>
    </location>
</feature>
<reference evidence="3 4" key="1">
    <citation type="journal article" date="2019" name="Int. J. Syst. Evol. Microbiol.">
        <title>The Global Catalogue of Microorganisms (GCM) 10K type strain sequencing project: providing services to taxonomists for standard genome sequencing and annotation.</title>
        <authorList>
            <consortium name="The Broad Institute Genomics Platform"/>
            <consortium name="The Broad Institute Genome Sequencing Center for Infectious Disease"/>
            <person name="Wu L."/>
            <person name="Ma J."/>
        </authorList>
    </citation>
    <scope>NUCLEOTIDE SEQUENCE [LARGE SCALE GENOMIC DNA]</scope>
    <source>
        <strain evidence="3 4">JCM 14588</strain>
    </source>
</reference>
<proteinExistence type="predicted"/>
<evidence type="ECO:0000313" key="3">
    <source>
        <dbReference type="EMBL" id="GAA1554606.1"/>
    </source>
</evidence>
<keyword evidence="2" id="KW-0732">Signal</keyword>
<name>A0ABN2CB38_9MICO</name>
<comment type="caution">
    <text evidence="3">The sequence shown here is derived from an EMBL/GenBank/DDBJ whole genome shotgun (WGS) entry which is preliminary data.</text>
</comment>
<organism evidence="3 4">
    <name type="scientific">Dermacoccus barathri</name>
    <dbReference type="NCBI Taxonomy" id="322601"/>
    <lineage>
        <taxon>Bacteria</taxon>
        <taxon>Bacillati</taxon>
        <taxon>Actinomycetota</taxon>
        <taxon>Actinomycetes</taxon>
        <taxon>Micrococcales</taxon>
        <taxon>Dermacoccaceae</taxon>
        <taxon>Dermacoccus</taxon>
    </lineage>
</organism>
<dbReference type="Proteomes" id="UP001501288">
    <property type="component" value="Unassembled WGS sequence"/>
</dbReference>
<feature type="signal peptide" evidence="2">
    <location>
        <begin position="1"/>
        <end position="30"/>
    </location>
</feature>
<accession>A0ABN2CB38</accession>
<evidence type="ECO:0000313" key="4">
    <source>
        <dbReference type="Proteomes" id="UP001501288"/>
    </source>
</evidence>
<dbReference type="EMBL" id="BAAANV010000069">
    <property type="protein sequence ID" value="GAA1554606.1"/>
    <property type="molecule type" value="Genomic_DNA"/>
</dbReference>